<keyword evidence="2" id="KW-1185">Reference proteome</keyword>
<accession>A0ABP0UA50</accession>
<evidence type="ECO:0000313" key="2">
    <source>
        <dbReference type="Proteomes" id="UP001497512"/>
    </source>
</evidence>
<name>A0ABP0UA50_9BRYO</name>
<dbReference type="EMBL" id="OZ019894">
    <property type="protein sequence ID" value="CAK9216054.1"/>
    <property type="molecule type" value="Genomic_DNA"/>
</dbReference>
<dbReference type="Proteomes" id="UP001497512">
    <property type="component" value="Chromosome 2"/>
</dbReference>
<sequence length="83" mass="9527">MENSDKESVFAAIYYDLDKHYLKKDDEEEKKMSSHSSSHGFHCNCVAQQSQLIKEVWLSPEFGNGLLHIMYACNSMISSLTLH</sequence>
<gene>
    <name evidence="1" type="ORF">CSSPTR1EN2_LOCUS13203</name>
</gene>
<reference evidence="1" key="1">
    <citation type="submission" date="2024-02" db="EMBL/GenBank/DDBJ databases">
        <authorList>
            <consortium name="ELIXIR-Norway"/>
            <consortium name="Elixir Norway"/>
        </authorList>
    </citation>
    <scope>NUCLEOTIDE SEQUENCE</scope>
</reference>
<proteinExistence type="predicted"/>
<protein>
    <submittedName>
        <fullName evidence="1">Uncharacterized protein</fullName>
    </submittedName>
</protein>
<evidence type="ECO:0000313" key="1">
    <source>
        <dbReference type="EMBL" id="CAK9216054.1"/>
    </source>
</evidence>
<organism evidence="1 2">
    <name type="scientific">Sphagnum troendelagicum</name>
    <dbReference type="NCBI Taxonomy" id="128251"/>
    <lineage>
        <taxon>Eukaryota</taxon>
        <taxon>Viridiplantae</taxon>
        <taxon>Streptophyta</taxon>
        <taxon>Embryophyta</taxon>
        <taxon>Bryophyta</taxon>
        <taxon>Sphagnophytina</taxon>
        <taxon>Sphagnopsida</taxon>
        <taxon>Sphagnales</taxon>
        <taxon>Sphagnaceae</taxon>
        <taxon>Sphagnum</taxon>
    </lineage>
</organism>